<dbReference type="Proteomes" id="UP001365781">
    <property type="component" value="Unassembled WGS sequence"/>
</dbReference>
<organism evidence="1 2">
    <name type="scientific">Streptomyces brasiliscabiei</name>
    <dbReference type="NCBI Taxonomy" id="2736302"/>
    <lineage>
        <taxon>Bacteria</taxon>
        <taxon>Bacillati</taxon>
        <taxon>Actinomycetota</taxon>
        <taxon>Actinomycetes</taxon>
        <taxon>Kitasatosporales</taxon>
        <taxon>Streptomycetaceae</taxon>
        <taxon>Streptomyces</taxon>
    </lineage>
</organism>
<gene>
    <name evidence="1" type="ORF">WB403_49630</name>
</gene>
<sequence length="91" mass="9544">LGAKLDMILRANDDPSTVHQLESAIAALRAIVSNVASNDALLQLSGDVHALAAKVDQLSQMSRGDSYGDAFAGIEQRIAALASSLEGRERP</sequence>
<evidence type="ECO:0000313" key="1">
    <source>
        <dbReference type="EMBL" id="MEI5617171.1"/>
    </source>
</evidence>
<protein>
    <recommendedName>
        <fullName evidence="3">Mammalian cell entry protein</fullName>
    </recommendedName>
</protein>
<comment type="caution">
    <text evidence="1">The sequence shown here is derived from an EMBL/GenBank/DDBJ whole genome shotgun (WGS) entry which is preliminary data.</text>
</comment>
<dbReference type="EMBL" id="JBBAYM010000292">
    <property type="protein sequence ID" value="MEI5617171.1"/>
    <property type="molecule type" value="Genomic_DNA"/>
</dbReference>
<feature type="non-terminal residue" evidence="1">
    <location>
        <position position="91"/>
    </location>
</feature>
<proteinExistence type="predicted"/>
<keyword evidence="2" id="KW-1185">Reference proteome</keyword>
<feature type="non-terminal residue" evidence="1">
    <location>
        <position position="1"/>
    </location>
</feature>
<reference evidence="1 2" key="1">
    <citation type="submission" date="2024-03" db="EMBL/GenBank/DDBJ databases">
        <title>First Report of Pectobacterium brasiliscabiei causing potato scab in china.</title>
        <authorList>
            <person name="Handique U."/>
        </authorList>
    </citation>
    <scope>NUCLEOTIDE SEQUENCE [LARGE SCALE GENOMIC DNA]</scope>
    <source>
        <strain evidence="1 2">ZRIMU1503</strain>
    </source>
</reference>
<evidence type="ECO:0008006" key="3">
    <source>
        <dbReference type="Google" id="ProtNLM"/>
    </source>
</evidence>
<evidence type="ECO:0000313" key="2">
    <source>
        <dbReference type="Proteomes" id="UP001365781"/>
    </source>
</evidence>
<accession>A0ABU8GXG2</accession>
<name>A0ABU8GXG2_9ACTN</name>